<dbReference type="InterPro" id="IPR050364">
    <property type="entry name" value="Cytochrome_P450_fung"/>
</dbReference>
<comment type="cofactor">
    <cofactor evidence="1 9">
        <name>heme</name>
        <dbReference type="ChEBI" id="CHEBI:30413"/>
    </cofactor>
</comment>
<dbReference type="KEGG" id="cci:CC1G_12498"/>
<keyword evidence="13" id="KW-1185">Reference proteome</keyword>
<dbReference type="eggNOG" id="KOG0156">
    <property type="taxonomic scope" value="Eukaryota"/>
</dbReference>
<dbReference type="GO" id="GO:0016705">
    <property type="term" value="F:oxidoreductase activity, acting on paired donors, with incorporation or reduction of molecular oxygen"/>
    <property type="evidence" value="ECO:0007669"/>
    <property type="project" value="InterPro"/>
</dbReference>
<comment type="similarity">
    <text evidence="3 10">Belongs to the cytochrome P450 family.</text>
</comment>
<gene>
    <name evidence="12" type="ORF">CC1G_12498</name>
</gene>
<evidence type="ECO:0000313" key="13">
    <source>
        <dbReference type="Proteomes" id="UP000001861"/>
    </source>
</evidence>
<evidence type="ECO:0000256" key="6">
    <source>
        <dbReference type="ARBA" id="ARBA00023002"/>
    </source>
</evidence>
<evidence type="ECO:0000256" key="11">
    <source>
        <dbReference type="SAM" id="SignalP"/>
    </source>
</evidence>
<reference evidence="12 13" key="1">
    <citation type="journal article" date="2010" name="Proc. Natl. Acad. Sci. U.S.A.">
        <title>Insights into evolution of multicellular fungi from the assembled chromosomes of the mushroom Coprinopsis cinerea (Coprinus cinereus).</title>
        <authorList>
            <person name="Stajich J.E."/>
            <person name="Wilke S.K."/>
            <person name="Ahren D."/>
            <person name="Au C.H."/>
            <person name="Birren B.W."/>
            <person name="Borodovsky M."/>
            <person name="Burns C."/>
            <person name="Canback B."/>
            <person name="Casselton L.A."/>
            <person name="Cheng C.K."/>
            <person name="Deng J."/>
            <person name="Dietrich F.S."/>
            <person name="Fargo D.C."/>
            <person name="Farman M.L."/>
            <person name="Gathman A.C."/>
            <person name="Goldberg J."/>
            <person name="Guigo R."/>
            <person name="Hoegger P.J."/>
            <person name="Hooker J.B."/>
            <person name="Huggins A."/>
            <person name="James T.Y."/>
            <person name="Kamada T."/>
            <person name="Kilaru S."/>
            <person name="Kodira C."/>
            <person name="Kues U."/>
            <person name="Kupfer D."/>
            <person name="Kwan H.S."/>
            <person name="Lomsadze A."/>
            <person name="Li W."/>
            <person name="Lilly W.W."/>
            <person name="Ma L.J."/>
            <person name="Mackey A.J."/>
            <person name="Manning G."/>
            <person name="Martin F."/>
            <person name="Muraguchi H."/>
            <person name="Natvig D.O."/>
            <person name="Palmerini H."/>
            <person name="Ramesh M.A."/>
            <person name="Rehmeyer C.J."/>
            <person name="Roe B.A."/>
            <person name="Shenoy N."/>
            <person name="Stanke M."/>
            <person name="Ter-Hovhannisyan V."/>
            <person name="Tunlid A."/>
            <person name="Velagapudi R."/>
            <person name="Vision T.J."/>
            <person name="Zeng Q."/>
            <person name="Zolan M.E."/>
            <person name="Pukkila P.J."/>
        </authorList>
    </citation>
    <scope>NUCLEOTIDE SEQUENCE [LARGE SCALE GENOMIC DNA]</scope>
    <source>
        <strain evidence="13">Okayama-7 / 130 / ATCC MYA-4618 / FGSC 9003</strain>
    </source>
</reference>
<proteinExistence type="inferred from homology"/>
<feature type="signal peptide" evidence="11">
    <location>
        <begin position="1"/>
        <end position="20"/>
    </location>
</feature>
<dbReference type="CDD" id="cd11065">
    <property type="entry name" value="CYP64-like"/>
    <property type="match status" value="1"/>
</dbReference>
<dbReference type="InterPro" id="IPR002401">
    <property type="entry name" value="Cyt_P450_E_grp-I"/>
</dbReference>
<comment type="pathway">
    <text evidence="2">Secondary metabolite biosynthesis.</text>
</comment>
<evidence type="ECO:0000256" key="7">
    <source>
        <dbReference type="ARBA" id="ARBA00023004"/>
    </source>
</evidence>
<dbReference type="VEuPathDB" id="FungiDB:CC1G_12498"/>
<dbReference type="AlphaFoldDB" id="A8P3I1"/>
<dbReference type="PRINTS" id="PR00463">
    <property type="entry name" value="EP450I"/>
</dbReference>
<dbReference type="InterPro" id="IPR001128">
    <property type="entry name" value="Cyt_P450"/>
</dbReference>
<evidence type="ECO:0000256" key="9">
    <source>
        <dbReference type="PIRSR" id="PIRSR602401-1"/>
    </source>
</evidence>
<dbReference type="RefSeq" id="XP_001838551.1">
    <property type="nucleotide sequence ID" value="XM_001838499.1"/>
</dbReference>
<keyword evidence="4 9" id="KW-0349">Heme</keyword>
<dbReference type="InterPro" id="IPR036396">
    <property type="entry name" value="Cyt_P450_sf"/>
</dbReference>
<keyword evidence="8 10" id="KW-0503">Monooxygenase</keyword>
<dbReference type="GO" id="GO:0020037">
    <property type="term" value="F:heme binding"/>
    <property type="evidence" value="ECO:0007669"/>
    <property type="project" value="InterPro"/>
</dbReference>
<dbReference type="PANTHER" id="PTHR46300">
    <property type="entry name" value="P450, PUTATIVE (EUROFUNG)-RELATED-RELATED"/>
    <property type="match status" value="1"/>
</dbReference>
<dbReference type="GO" id="GO:0005506">
    <property type="term" value="F:iron ion binding"/>
    <property type="evidence" value="ECO:0007669"/>
    <property type="project" value="InterPro"/>
</dbReference>
<evidence type="ECO:0000256" key="2">
    <source>
        <dbReference type="ARBA" id="ARBA00005179"/>
    </source>
</evidence>
<dbReference type="EMBL" id="AACS02000004">
    <property type="protein sequence ID" value="EAU83268.1"/>
    <property type="molecule type" value="Genomic_DNA"/>
</dbReference>
<feature type="binding site" description="axial binding residue" evidence="9">
    <location>
        <position position="440"/>
    </location>
    <ligand>
        <name>heme</name>
        <dbReference type="ChEBI" id="CHEBI:30413"/>
    </ligand>
    <ligandPart>
        <name>Fe</name>
        <dbReference type="ChEBI" id="CHEBI:18248"/>
    </ligandPart>
</feature>
<dbReference type="InterPro" id="IPR017972">
    <property type="entry name" value="Cyt_P450_CS"/>
</dbReference>
<dbReference type="InParanoid" id="A8P3I1"/>
<dbReference type="PANTHER" id="PTHR46300:SF7">
    <property type="entry name" value="P450, PUTATIVE (EUROFUNG)-RELATED"/>
    <property type="match status" value="1"/>
</dbReference>
<dbReference type="GO" id="GO:0004497">
    <property type="term" value="F:monooxygenase activity"/>
    <property type="evidence" value="ECO:0007669"/>
    <property type="project" value="UniProtKB-KW"/>
</dbReference>
<comment type="caution">
    <text evidence="12">The sequence shown here is derived from an EMBL/GenBank/DDBJ whole genome shotgun (WGS) entry which is preliminary data.</text>
</comment>
<keyword evidence="6 10" id="KW-0560">Oxidoreductase</keyword>
<accession>A8P3I1</accession>
<evidence type="ECO:0000256" key="3">
    <source>
        <dbReference type="ARBA" id="ARBA00010617"/>
    </source>
</evidence>
<evidence type="ECO:0000313" key="12">
    <source>
        <dbReference type="EMBL" id="EAU83268.1"/>
    </source>
</evidence>
<dbReference type="OrthoDB" id="2789670at2759"/>
<keyword evidence="11" id="KW-0732">Signal</keyword>
<sequence>MLLYHLLVSAFCFSVALVSAWKLRSKRKRSPPGPPGYPLVGSLFSIPKEKSWSIHDTWLKEYGDLVYYEVLGQPVLLVGSAKRVKDLFDKKNAIYSSRPRMPMVNELMKFDNTFGTLKYGPRWRQLRRAFTEVFHPNVLPTYHSTITSQMSGMLTRMASTPDQWEDHLTHFFAGSIIEMTYGIEIESVNDPLVKNVQWVVGGVTMAAVTVKYFVDIFPILKYVPSWMPGTGFKQFAKKFIQMNDLIKDEPFERVLKAMNGEGPPVKPCIVSRLIENLPDEDDEDREDEEEVARLIAVQACLAGFETVISAARAFVLAMILHPEIQKKAQEEIERVVEEGRMPDFRDRSKLVYVNAVIAEVMRWHTIAPFALPHATSEDDIYEDYFIPKGTVVIGNTWSIMHDPEEFPEPMAFKPERWIEDGKVSREWLDSPIFGYGRRICPGRHTSMDMLYMFVTAMLAGFEMEAPKDSNGVPIQIIPEFTDMILSQPEPFDCVIKPRGLKAEFQFAA</sequence>
<dbReference type="GeneID" id="6015143"/>
<dbReference type="OMA" id="TRYHCAN"/>
<dbReference type="Pfam" id="PF00067">
    <property type="entry name" value="p450"/>
    <property type="match status" value="1"/>
</dbReference>
<dbReference type="STRING" id="240176.A8P3I1"/>
<organism evidence="12 13">
    <name type="scientific">Coprinopsis cinerea (strain Okayama-7 / 130 / ATCC MYA-4618 / FGSC 9003)</name>
    <name type="common">Inky cap fungus</name>
    <name type="synonym">Hormographiella aspergillata</name>
    <dbReference type="NCBI Taxonomy" id="240176"/>
    <lineage>
        <taxon>Eukaryota</taxon>
        <taxon>Fungi</taxon>
        <taxon>Dikarya</taxon>
        <taxon>Basidiomycota</taxon>
        <taxon>Agaricomycotina</taxon>
        <taxon>Agaricomycetes</taxon>
        <taxon>Agaricomycetidae</taxon>
        <taxon>Agaricales</taxon>
        <taxon>Agaricineae</taxon>
        <taxon>Psathyrellaceae</taxon>
        <taxon>Coprinopsis</taxon>
    </lineage>
</organism>
<evidence type="ECO:0000256" key="4">
    <source>
        <dbReference type="ARBA" id="ARBA00022617"/>
    </source>
</evidence>
<evidence type="ECO:0000256" key="8">
    <source>
        <dbReference type="ARBA" id="ARBA00023033"/>
    </source>
</evidence>
<keyword evidence="7 9" id="KW-0408">Iron</keyword>
<evidence type="ECO:0000256" key="1">
    <source>
        <dbReference type="ARBA" id="ARBA00001971"/>
    </source>
</evidence>
<protein>
    <submittedName>
        <fullName evidence="12">Cytochrome P450</fullName>
    </submittedName>
</protein>
<keyword evidence="5 9" id="KW-0479">Metal-binding</keyword>
<dbReference type="SUPFAM" id="SSF48264">
    <property type="entry name" value="Cytochrome P450"/>
    <property type="match status" value="1"/>
</dbReference>
<dbReference type="PROSITE" id="PS00086">
    <property type="entry name" value="CYTOCHROME_P450"/>
    <property type="match status" value="1"/>
</dbReference>
<feature type="chain" id="PRO_5002727632" evidence="11">
    <location>
        <begin position="21"/>
        <end position="508"/>
    </location>
</feature>
<dbReference type="Gene3D" id="1.10.630.10">
    <property type="entry name" value="Cytochrome P450"/>
    <property type="match status" value="1"/>
</dbReference>
<evidence type="ECO:0000256" key="10">
    <source>
        <dbReference type="RuleBase" id="RU000461"/>
    </source>
</evidence>
<evidence type="ECO:0000256" key="5">
    <source>
        <dbReference type="ARBA" id="ARBA00022723"/>
    </source>
</evidence>
<name>A8P3I1_COPC7</name>
<dbReference type="Proteomes" id="UP000001861">
    <property type="component" value="Unassembled WGS sequence"/>
</dbReference>